<dbReference type="RefSeq" id="WP_344160371.1">
    <property type="nucleotide sequence ID" value="NZ_BAAAPC010000003.1"/>
</dbReference>
<evidence type="ECO:0000256" key="1">
    <source>
        <dbReference type="ARBA" id="ARBA00001946"/>
    </source>
</evidence>
<evidence type="ECO:0000256" key="7">
    <source>
        <dbReference type="ARBA" id="ARBA00022475"/>
    </source>
</evidence>
<evidence type="ECO:0000256" key="14">
    <source>
        <dbReference type="ARBA" id="ARBA00025228"/>
    </source>
</evidence>
<keyword evidence="13 19" id="KW-0472">Membrane</keyword>
<keyword evidence="21" id="KW-1185">Reference proteome</keyword>
<comment type="pathway">
    <text evidence="3 19">Cofactor biosynthesis; adenosylcobalamin biosynthesis; adenosylcobalamin from cob(II)yrinate a,c-diamide: step 7/7.</text>
</comment>
<dbReference type="EC" id="2.7.8.26" evidence="5 19"/>
<keyword evidence="12 19" id="KW-1133">Transmembrane helix</keyword>
<protein>
    <recommendedName>
        <fullName evidence="6 19">Adenosylcobinamide-GDP ribazoletransferase</fullName>
        <ecNumber evidence="5 19">2.7.8.26</ecNumber>
    </recommendedName>
    <alternativeName>
        <fullName evidence="16 19">Cobalamin synthase</fullName>
    </alternativeName>
    <alternativeName>
        <fullName evidence="15 19">Cobalamin-5'-phosphate synthase</fullName>
    </alternativeName>
</protein>
<evidence type="ECO:0000256" key="13">
    <source>
        <dbReference type="ARBA" id="ARBA00023136"/>
    </source>
</evidence>
<evidence type="ECO:0000256" key="4">
    <source>
        <dbReference type="ARBA" id="ARBA00010561"/>
    </source>
</evidence>
<comment type="catalytic activity">
    <reaction evidence="17 19">
        <text>alpha-ribazole + adenosylcob(III)inamide-GDP = adenosylcob(III)alamin + GMP + H(+)</text>
        <dbReference type="Rhea" id="RHEA:16049"/>
        <dbReference type="ChEBI" id="CHEBI:10329"/>
        <dbReference type="ChEBI" id="CHEBI:15378"/>
        <dbReference type="ChEBI" id="CHEBI:18408"/>
        <dbReference type="ChEBI" id="CHEBI:58115"/>
        <dbReference type="ChEBI" id="CHEBI:60487"/>
        <dbReference type="EC" id="2.7.8.26"/>
    </reaction>
</comment>
<evidence type="ECO:0000256" key="19">
    <source>
        <dbReference type="HAMAP-Rule" id="MF_00719"/>
    </source>
</evidence>
<keyword evidence="7 19" id="KW-1003">Cell membrane</keyword>
<comment type="subcellular location">
    <subcellularLocation>
        <location evidence="2 19">Cell membrane</location>
        <topology evidence="2 19">Multi-pass membrane protein</topology>
    </subcellularLocation>
</comment>
<organism evidence="20 21">
    <name type="scientific">Nocardiopsis rhodophaea</name>
    <dbReference type="NCBI Taxonomy" id="280238"/>
    <lineage>
        <taxon>Bacteria</taxon>
        <taxon>Bacillati</taxon>
        <taxon>Actinomycetota</taxon>
        <taxon>Actinomycetes</taxon>
        <taxon>Streptosporangiales</taxon>
        <taxon>Nocardiopsidaceae</taxon>
        <taxon>Nocardiopsis</taxon>
    </lineage>
</organism>
<keyword evidence="10 19" id="KW-0812">Transmembrane</keyword>
<keyword evidence="8 19" id="KW-0169">Cobalamin biosynthesis</keyword>
<dbReference type="PANTHER" id="PTHR34148">
    <property type="entry name" value="ADENOSYLCOBINAMIDE-GDP RIBAZOLETRANSFERASE"/>
    <property type="match status" value="1"/>
</dbReference>
<evidence type="ECO:0000256" key="18">
    <source>
        <dbReference type="ARBA" id="ARBA00049504"/>
    </source>
</evidence>
<feature type="transmembrane region" description="Helical" evidence="19">
    <location>
        <begin position="36"/>
        <end position="55"/>
    </location>
</feature>
<evidence type="ECO:0000256" key="12">
    <source>
        <dbReference type="ARBA" id="ARBA00022989"/>
    </source>
</evidence>
<comment type="similarity">
    <text evidence="4 19">Belongs to the CobS family.</text>
</comment>
<evidence type="ECO:0000256" key="3">
    <source>
        <dbReference type="ARBA" id="ARBA00004663"/>
    </source>
</evidence>
<gene>
    <name evidence="19" type="primary">cobS</name>
    <name evidence="20" type="ORF">GCM10009799_09830</name>
</gene>
<evidence type="ECO:0000256" key="6">
    <source>
        <dbReference type="ARBA" id="ARBA00015850"/>
    </source>
</evidence>
<keyword evidence="11 19" id="KW-0460">Magnesium</keyword>
<accession>A0ABN2SGK2</accession>
<evidence type="ECO:0000256" key="17">
    <source>
        <dbReference type="ARBA" id="ARBA00048623"/>
    </source>
</evidence>
<dbReference type="EMBL" id="BAAAPC010000003">
    <property type="protein sequence ID" value="GAA1986381.1"/>
    <property type="molecule type" value="Genomic_DNA"/>
</dbReference>
<comment type="cofactor">
    <cofactor evidence="1 19">
        <name>Mg(2+)</name>
        <dbReference type="ChEBI" id="CHEBI:18420"/>
    </cofactor>
</comment>
<feature type="transmembrane region" description="Helical" evidence="19">
    <location>
        <begin position="210"/>
        <end position="231"/>
    </location>
</feature>
<keyword evidence="9 19" id="KW-0808">Transferase</keyword>
<feature type="transmembrane region" description="Helical" evidence="19">
    <location>
        <begin position="178"/>
        <end position="204"/>
    </location>
</feature>
<comment type="catalytic activity">
    <reaction evidence="18 19">
        <text>alpha-ribazole 5'-phosphate + adenosylcob(III)inamide-GDP = adenosylcob(III)alamin 5'-phosphate + GMP + H(+)</text>
        <dbReference type="Rhea" id="RHEA:23560"/>
        <dbReference type="ChEBI" id="CHEBI:15378"/>
        <dbReference type="ChEBI" id="CHEBI:57918"/>
        <dbReference type="ChEBI" id="CHEBI:58115"/>
        <dbReference type="ChEBI" id="CHEBI:60487"/>
        <dbReference type="ChEBI" id="CHEBI:60493"/>
        <dbReference type="EC" id="2.7.8.26"/>
    </reaction>
</comment>
<dbReference type="PANTHER" id="PTHR34148:SF1">
    <property type="entry name" value="ADENOSYLCOBINAMIDE-GDP RIBAZOLETRANSFERASE"/>
    <property type="match status" value="1"/>
</dbReference>
<evidence type="ECO:0000256" key="16">
    <source>
        <dbReference type="ARBA" id="ARBA00032853"/>
    </source>
</evidence>
<proteinExistence type="inferred from homology"/>
<sequence length="265" mass="26070">MTAGIRPLADGADGARMAVGTLTVIPVRVERVDRAVAGWAMALAPAVGLVIGVAAAGVLLLAGAVGLSPLLSAALAVGALALLTRGLHLDGLADLADGLGSARPADGALDIMKRSDIGPFGVITLVLVLLIQVLAVGRLAEAAPLTGVAGLLTAVAAGRLAITWACTPRVPAARPEGLGAFVAGTVPWWAAGLGTAVVPLLAFLGWAEGGWFVLGCALAVPVGLAIALGLLRHARRRLGGITGDVLGALSETATTAALLTGVAAL</sequence>
<dbReference type="Pfam" id="PF02654">
    <property type="entry name" value="CobS"/>
    <property type="match status" value="1"/>
</dbReference>
<comment type="function">
    <text evidence="14 19">Joins adenosylcobinamide-GDP and alpha-ribazole to generate adenosylcobalamin (Ado-cobalamin). Also synthesizes adenosylcobalamin 5'-phosphate from adenosylcobinamide-GDP and alpha-ribazole 5'-phosphate.</text>
</comment>
<reference evidence="20 21" key="1">
    <citation type="journal article" date="2019" name="Int. J. Syst. Evol. Microbiol.">
        <title>The Global Catalogue of Microorganisms (GCM) 10K type strain sequencing project: providing services to taxonomists for standard genome sequencing and annotation.</title>
        <authorList>
            <consortium name="The Broad Institute Genomics Platform"/>
            <consortium name="The Broad Institute Genome Sequencing Center for Infectious Disease"/>
            <person name="Wu L."/>
            <person name="Ma J."/>
        </authorList>
    </citation>
    <scope>NUCLEOTIDE SEQUENCE [LARGE SCALE GENOMIC DNA]</scope>
    <source>
        <strain evidence="20 21">JCM 15313</strain>
    </source>
</reference>
<evidence type="ECO:0000313" key="21">
    <source>
        <dbReference type="Proteomes" id="UP001501585"/>
    </source>
</evidence>
<feature type="transmembrane region" description="Helical" evidence="19">
    <location>
        <begin position="142"/>
        <end position="166"/>
    </location>
</feature>
<evidence type="ECO:0000256" key="11">
    <source>
        <dbReference type="ARBA" id="ARBA00022842"/>
    </source>
</evidence>
<dbReference type="HAMAP" id="MF_00719">
    <property type="entry name" value="CobS"/>
    <property type="match status" value="1"/>
</dbReference>
<name>A0ABN2SGK2_9ACTN</name>
<evidence type="ECO:0000256" key="8">
    <source>
        <dbReference type="ARBA" id="ARBA00022573"/>
    </source>
</evidence>
<dbReference type="Proteomes" id="UP001501585">
    <property type="component" value="Unassembled WGS sequence"/>
</dbReference>
<comment type="caution">
    <text evidence="20">The sequence shown here is derived from an EMBL/GenBank/DDBJ whole genome shotgun (WGS) entry which is preliminary data.</text>
</comment>
<evidence type="ECO:0000256" key="10">
    <source>
        <dbReference type="ARBA" id="ARBA00022692"/>
    </source>
</evidence>
<evidence type="ECO:0000313" key="20">
    <source>
        <dbReference type="EMBL" id="GAA1986381.1"/>
    </source>
</evidence>
<dbReference type="InterPro" id="IPR003805">
    <property type="entry name" value="CobS"/>
</dbReference>
<evidence type="ECO:0000256" key="9">
    <source>
        <dbReference type="ARBA" id="ARBA00022679"/>
    </source>
</evidence>
<evidence type="ECO:0000256" key="15">
    <source>
        <dbReference type="ARBA" id="ARBA00032605"/>
    </source>
</evidence>
<evidence type="ECO:0000256" key="2">
    <source>
        <dbReference type="ARBA" id="ARBA00004651"/>
    </source>
</evidence>
<feature type="transmembrane region" description="Helical" evidence="19">
    <location>
        <begin position="117"/>
        <end position="136"/>
    </location>
</feature>
<evidence type="ECO:0000256" key="5">
    <source>
        <dbReference type="ARBA" id="ARBA00013200"/>
    </source>
</evidence>
<feature type="transmembrane region" description="Helical" evidence="19">
    <location>
        <begin position="61"/>
        <end position="83"/>
    </location>
</feature>